<keyword evidence="4" id="KW-0378">Hydrolase</keyword>
<feature type="region of interest" description="Disordered" evidence="7">
    <location>
        <begin position="1"/>
        <end position="32"/>
    </location>
</feature>
<keyword evidence="3" id="KW-0227">DNA damage</keyword>
<sequence length="157" mass="18161">MPSLDRHVQSRRPAPLNEHVRRQMQTMPRKDTGAELELRRQLHRLGLRFQVNVRSLPGCPDIVFTRAKLAIFVDGCFWHRCPDHGTSPKNNRAWWAAKLDENVARDRRKDDQLREMGWAAVHIWEHEDAVTAAATIRTLWQYSTGRSASSSPFAEPI</sequence>
<gene>
    <name evidence="8" type="ORF">DQP58_16300</name>
</gene>
<evidence type="ECO:0000256" key="6">
    <source>
        <dbReference type="ARBA" id="ARBA00029466"/>
    </source>
</evidence>
<name>A0A329KI04_9MYCO</name>
<evidence type="ECO:0000256" key="1">
    <source>
        <dbReference type="ARBA" id="ARBA00022722"/>
    </source>
</evidence>
<proteinExistence type="inferred from homology"/>
<evidence type="ECO:0000256" key="5">
    <source>
        <dbReference type="ARBA" id="ARBA00023204"/>
    </source>
</evidence>
<dbReference type="InterPro" id="IPR011335">
    <property type="entry name" value="Restrct_endonuc-II-like"/>
</dbReference>
<dbReference type="AlphaFoldDB" id="A0A329KI04"/>
<comment type="caution">
    <text evidence="8">The sequence shown here is derived from an EMBL/GenBank/DDBJ whole genome shotgun (WGS) entry which is preliminary data.</text>
</comment>
<keyword evidence="1" id="KW-0540">Nuclease</keyword>
<dbReference type="GO" id="GO:0016787">
    <property type="term" value="F:hydrolase activity"/>
    <property type="evidence" value="ECO:0007669"/>
    <property type="project" value="UniProtKB-KW"/>
</dbReference>
<evidence type="ECO:0000256" key="4">
    <source>
        <dbReference type="ARBA" id="ARBA00022801"/>
    </source>
</evidence>
<evidence type="ECO:0000313" key="9">
    <source>
        <dbReference type="Proteomes" id="UP000250347"/>
    </source>
</evidence>
<protein>
    <submittedName>
        <fullName evidence="8">Very short patch repair endonuclease</fullName>
    </submittedName>
</protein>
<dbReference type="NCBIfam" id="TIGR00632">
    <property type="entry name" value="vsr"/>
    <property type="match status" value="1"/>
</dbReference>
<evidence type="ECO:0000313" key="8">
    <source>
        <dbReference type="EMBL" id="RAU93511.1"/>
    </source>
</evidence>
<dbReference type="GO" id="GO:0004519">
    <property type="term" value="F:endonuclease activity"/>
    <property type="evidence" value="ECO:0007669"/>
    <property type="project" value="UniProtKB-KW"/>
</dbReference>
<accession>A0A329KI04</accession>
<dbReference type="EMBL" id="QMEU01000050">
    <property type="protein sequence ID" value="RAU93511.1"/>
    <property type="molecule type" value="Genomic_DNA"/>
</dbReference>
<keyword evidence="2 8" id="KW-0255">Endonuclease</keyword>
<organism evidence="8 9">
    <name type="scientific">Mycobacterium colombiense</name>
    <dbReference type="NCBI Taxonomy" id="339268"/>
    <lineage>
        <taxon>Bacteria</taxon>
        <taxon>Bacillati</taxon>
        <taxon>Actinomycetota</taxon>
        <taxon>Actinomycetes</taxon>
        <taxon>Mycobacteriales</taxon>
        <taxon>Mycobacteriaceae</taxon>
        <taxon>Mycobacterium</taxon>
        <taxon>Mycobacterium avium complex (MAC)</taxon>
    </lineage>
</organism>
<comment type="similarity">
    <text evidence="6">Belongs to the Vsr family.</text>
</comment>
<dbReference type="Pfam" id="PF03852">
    <property type="entry name" value="Vsr"/>
    <property type="match status" value="1"/>
</dbReference>
<evidence type="ECO:0000256" key="3">
    <source>
        <dbReference type="ARBA" id="ARBA00022763"/>
    </source>
</evidence>
<dbReference type="RefSeq" id="WP_112709344.1">
    <property type="nucleotide sequence ID" value="NZ_QMEU01000050.1"/>
</dbReference>
<dbReference type="Gene3D" id="3.40.960.10">
    <property type="entry name" value="VSR Endonuclease"/>
    <property type="match status" value="1"/>
</dbReference>
<reference evidence="8 9" key="1">
    <citation type="submission" date="2018-06" db="EMBL/GenBank/DDBJ databases">
        <title>NTM in soil in Japan.</title>
        <authorList>
            <person name="Ohya K."/>
        </authorList>
    </citation>
    <scope>NUCLEOTIDE SEQUENCE [LARGE SCALE GENOMIC DNA]</scope>
    <source>
        <strain evidence="8 9">GF76</strain>
    </source>
</reference>
<evidence type="ECO:0000256" key="2">
    <source>
        <dbReference type="ARBA" id="ARBA00022759"/>
    </source>
</evidence>
<evidence type="ECO:0000256" key="7">
    <source>
        <dbReference type="SAM" id="MobiDB-lite"/>
    </source>
</evidence>
<keyword evidence="5" id="KW-0234">DNA repair</keyword>
<dbReference type="SUPFAM" id="SSF52980">
    <property type="entry name" value="Restriction endonuclease-like"/>
    <property type="match status" value="1"/>
</dbReference>
<dbReference type="CDD" id="cd00221">
    <property type="entry name" value="Vsr"/>
    <property type="match status" value="1"/>
</dbReference>
<dbReference type="GO" id="GO:0006298">
    <property type="term" value="P:mismatch repair"/>
    <property type="evidence" value="ECO:0007669"/>
    <property type="project" value="InterPro"/>
</dbReference>
<dbReference type="InterPro" id="IPR004603">
    <property type="entry name" value="DNA_mismatch_endonuc_vsr"/>
</dbReference>
<dbReference type="Proteomes" id="UP000250347">
    <property type="component" value="Unassembled WGS sequence"/>
</dbReference>